<dbReference type="EMBL" id="QICD01000005">
    <property type="protein sequence ID" value="RNL46879.1"/>
    <property type="molecule type" value="Genomic_DNA"/>
</dbReference>
<organism evidence="2 3">
    <name type="scientific">Paraeggerthella hongkongensis</name>
    <dbReference type="NCBI Taxonomy" id="230658"/>
    <lineage>
        <taxon>Bacteria</taxon>
        <taxon>Bacillati</taxon>
        <taxon>Actinomycetota</taxon>
        <taxon>Coriobacteriia</taxon>
        <taxon>Eggerthellales</taxon>
        <taxon>Eggerthellaceae</taxon>
        <taxon>Paraeggerthella</taxon>
    </lineage>
</organism>
<dbReference type="SUPFAM" id="SSF89155">
    <property type="entry name" value="TorD-like"/>
    <property type="match status" value="1"/>
</dbReference>
<dbReference type="PANTHER" id="PTHR34227">
    <property type="entry name" value="CHAPERONE PROTEIN YCDY"/>
    <property type="match status" value="1"/>
</dbReference>
<evidence type="ECO:0000313" key="2">
    <source>
        <dbReference type="EMBL" id="RNL46879.1"/>
    </source>
</evidence>
<reference evidence="3" key="1">
    <citation type="submission" date="2018-05" db="EMBL/GenBank/DDBJ databases">
        <title>Genome Sequencing of selected type strains of the family Eggerthellaceae.</title>
        <authorList>
            <person name="Danylec N."/>
            <person name="Stoll D.A."/>
            <person name="Doetsch A."/>
            <person name="Huch M."/>
        </authorList>
    </citation>
    <scope>NUCLEOTIDE SEQUENCE [LARGE SCALE GENOMIC DNA]</scope>
    <source>
        <strain evidence="3">DSM 16106</strain>
    </source>
</reference>
<sequence length="236" mass="26379">MNNALASDNPKQPDLTRLLGCADFFRLASMFFVNPTDELAQGVLDGTVFEDMRSIFEDAGIDPSSARFEHEGRIRQGSLTARETRTALRRDYTALFTHPKHPLVPVSEMRFRDLRDHADAPSTPFLNEAALHAESCYRAAGLALADDRSREPGDHAAIELEFMAYLHSRLADALGRDDREEARRWKQALSDFEPHVACWIPDLFKACAESGRGAVYPWLGQAGSAFMDRYLSGCAQ</sequence>
<dbReference type="RefSeq" id="WP_123191709.1">
    <property type="nucleotide sequence ID" value="NZ_QICD01000005.1"/>
</dbReference>
<accession>A0A3N0BG80</accession>
<dbReference type="OrthoDB" id="13061at2"/>
<dbReference type="InterPro" id="IPR036411">
    <property type="entry name" value="TorD-like_sf"/>
</dbReference>
<evidence type="ECO:0008006" key="4">
    <source>
        <dbReference type="Google" id="ProtNLM"/>
    </source>
</evidence>
<dbReference type="AlphaFoldDB" id="A0A3N0BG80"/>
<dbReference type="Proteomes" id="UP000278632">
    <property type="component" value="Unassembled WGS sequence"/>
</dbReference>
<dbReference type="Gene3D" id="1.10.3480.10">
    <property type="entry name" value="TorD-like"/>
    <property type="match status" value="1"/>
</dbReference>
<protein>
    <recommendedName>
        <fullName evidence="4">Dehydrogenase</fullName>
    </recommendedName>
</protein>
<dbReference type="InterPro" id="IPR050289">
    <property type="entry name" value="TorD/DmsD_chaperones"/>
</dbReference>
<proteinExistence type="predicted"/>
<evidence type="ECO:0000256" key="1">
    <source>
        <dbReference type="ARBA" id="ARBA00023186"/>
    </source>
</evidence>
<gene>
    <name evidence="2" type="ORF">DMP08_04135</name>
</gene>
<keyword evidence="3" id="KW-1185">Reference proteome</keyword>
<keyword evidence="1" id="KW-0143">Chaperone</keyword>
<comment type="caution">
    <text evidence="2">The sequence shown here is derived from an EMBL/GenBank/DDBJ whole genome shotgun (WGS) entry which is preliminary data.</text>
</comment>
<evidence type="ECO:0000313" key="3">
    <source>
        <dbReference type="Proteomes" id="UP000278632"/>
    </source>
</evidence>
<dbReference type="PANTHER" id="PTHR34227:SF1">
    <property type="entry name" value="DIMETHYL SULFOXIDE REDUCTASE CHAPERONE-RELATED"/>
    <property type="match status" value="1"/>
</dbReference>
<dbReference type="InterPro" id="IPR020945">
    <property type="entry name" value="DMSO/NO3_reduct_chaperone"/>
</dbReference>
<dbReference type="Pfam" id="PF02613">
    <property type="entry name" value="Nitrate_red_del"/>
    <property type="match status" value="1"/>
</dbReference>
<name>A0A3N0BG80_9ACTN</name>